<dbReference type="HAMAP" id="MF_00601">
    <property type="entry name" value="EutC"/>
    <property type="match status" value="1"/>
</dbReference>
<evidence type="ECO:0000256" key="1">
    <source>
        <dbReference type="ARBA" id="ARBA00022628"/>
    </source>
</evidence>
<keyword evidence="4 5" id="KW-1283">Bacterial microcompartment</keyword>
<gene>
    <name evidence="5 7" type="primary">eutC</name>
    <name evidence="7" type="ORF">J2D77_07555</name>
</gene>
<dbReference type="GO" id="GO:0008851">
    <property type="term" value="F:ethanolamine ammonia-lyase activity"/>
    <property type="evidence" value="ECO:0007669"/>
    <property type="project" value="UniProtKB-UniRule"/>
</dbReference>
<reference evidence="7" key="1">
    <citation type="submission" date="2021-03" db="EMBL/GenBank/DDBJ databases">
        <title>The complete genome sequence of Acetobacter sp. TBRC 12339.</title>
        <authorList>
            <person name="Charoenyingcharoen P."/>
            <person name="Yukphan P."/>
        </authorList>
    </citation>
    <scope>NUCLEOTIDE SEQUENCE</scope>
    <source>
        <strain evidence="7">TBRC 12339</strain>
    </source>
</reference>
<dbReference type="Pfam" id="PF05985">
    <property type="entry name" value="EutC"/>
    <property type="match status" value="1"/>
</dbReference>
<feature type="binding site" evidence="5">
    <location>
        <position position="268"/>
    </location>
    <ligand>
        <name>adenosylcob(III)alamin</name>
        <dbReference type="ChEBI" id="CHEBI:18408"/>
    </ligand>
</feature>
<dbReference type="PANTHER" id="PTHR39330:SF1">
    <property type="entry name" value="ETHANOLAMINE AMMONIA-LYASE SMALL SUBUNIT"/>
    <property type="match status" value="1"/>
</dbReference>
<evidence type="ECO:0000313" key="7">
    <source>
        <dbReference type="EMBL" id="MBO1325000.1"/>
    </source>
</evidence>
<dbReference type="InterPro" id="IPR009246">
    <property type="entry name" value="EutC"/>
</dbReference>
<evidence type="ECO:0000256" key="2">
    <source>
        <dbReference type="ARBA" id="ARBA00023239"/>
    </source>
</evidence>
<dbReference type="GO" id="GO:0009350">
    <property type="term" value="C:ethanolamine ammonia-lyase complex"/>
    <property type="evidence" value="ECO:0007669"/>
    <property type="project" value="UniProtKB-UniRule"/>
</dbReference>
<comment type="catalytic activity">
    <reaction evidence="5">
        <text>ethanolamine = acetaldehyde + NH4(+)</text>
        <dbReference type="Rhea" id="RHEA:15313"/>
        <dbReference type="ChEBI" id="CHEBI:15343"/>
        <dbReference type="ChEBI" id="CHEBI:28938"/>
        <dbReference type="ChEBI" id="CHEBI:57603"/>
        <dbReference type="EC" id="4.3.1.7"/>
    </reaction>
</comment>
<dbReference type="Gene3D" id="3.40.50.11240">
    <property type="entry name" value="Ethanolamine ammonia-lyase light chain (EutC)"/>
    <property type="match status" value="1"/>
</dbReference>
<accession>A0A939KMW6</accession>
<keyword evidence="8" id="KW-1185">Reference proteome</keyword>
<dbReference type="NCBIfam" id="NF003971">
    <property type="entry name" value="PRK05465.1"/>
    <property type="match status" value="1"/>
</dbReference>
<dbReference type="AlphaFoldDB" id="A0A939KMW6"/>
<dbReference type="InterPro" id="IPR042255">
    <property type="entry name" value="EutC_N"/>
</dbReference>
<dbReference type="GO" id="GO:0006520">
    <property type="term" value="P:amino acid metabolic process"/>
    <property type="evidence" value="ECO:0007669"/>
    <property type="project" value="InterPro"/>
</dbReference>
<comment type="pathway">
    <text evidence="5">Amine and polyamine degradation; ethanolamine degradation.</text>
</comment>
<dbReference type="EMBL" id="JAFVMH010000002">
    <property type="protein sequence ID" value="MBO1325000.1"/>
    <property type="molecule type" value="Genomic_DNA"/>
</dbReference>
<keyword evidence="2 5" id="KW-0456">Lyase</keyword>
<dbReference type="EC" id="4.3.1.7" evidence="5"/>
<evidence type="ECO:0000256" key="3">
    <source>
        <dbReference type="ARBA" id="ARBA00023285"/>
    </source>
</evidence>
<proteinExistence type="inferred from homology"/>
<dbReference type="PANTHER" id="PTHR39330">
    <property type="entry name" value="ETHANOLAMINE AMMONIA-LYASE LIGHT CHAIN"/>
    <property type="match status" value="1"/>
</dbReference>
<feature type="binding site" evidence="5">
    <location>
        <position position="247"/>
    </location>
    <ligand>
        <name>adenosylcob(III)alamin</name>
        <dbReference type="ChEBI" id="CHEBI:18408"/>
    </ligand>
</feature>
<dbReference type="GO" id="GO:0031419">
    <property type="term" value="F:cobalamin binding"/>
    <property type="evidence" value="ECO:0007669"/>
    <property type="project" value="UniProtKB-UniRule"/>
</dbReference>
<comment type="similarity">
    <text evidence="5">Belongs to the EutC family.</text>
</comment>
<dbReference type="GO" id="GO:0031471">
    <property type="term" value="C:ethanolamine degradation polyhedral organelle"/>
    <property type="evidence" value="ECO:0007669"/>
    <property type="project" value="UniProtKB-UniRule"/>
</dbReference>
<feature type="compositionally biased region" description="Pro residues" evidence="6">
    <location>
        <begin position="1"/>
        <end position="16"/>
    </location>
</feature>
<comment type="caution">
    <text evidence="7">The sequence shown here is derived from an EMBL/GenBank/DDBJ whole genome shotgun (WGS) entry which is preliminary data.</text>
</comment>
<evidence type="ECO:0000256" key="6">
    <source>
        <dbReference type="SAM" id="MobiDB-lite"/>
    </source>
</evidence>
<evidence type="ECO:0000313" key="8">
    <source>
        <dbReference type="Proteomes" id="UP000664073"/>
    </source>
</evidence>
<feature type="compositionally biased region" description="Gly residues" evidence="6">
    <location>
        <begin position="51"/>
        <end position="61"/>
    </location>
</feature>
<keyword evidence="1 5" id="KW-0846">Cobalamin</keyword>
<organism evidence="7 8">
    <name type="scientific">Acetobacter garciniae</name>
    <dbReference type="NCBI Taxonomy" id="2817435"/>
    <lineage>
        <taxon>Bacteria</taxon>
        <taxon>Pseudomonadati</taxon>
        <taxon>Pseudomonadota</taxon>
        <taxon>Alphaproteobacteria</taxon>
        <taxon>Acetobacterales</taxon>
        <taxon>Acetobacteraceae</taxon>
        <taxon>Acetobacter</taxon>
    </lineage>
</organism>
<evidence type="ECO:0000256" key="5">
    <source>
        <dbReference type="HAMAP-Rule" id="MF_00601"/>
    </source>
</evidence>
<dbReference type="InterPro" id="IPR042251">
    <property type="entry name" value="EutC_C"/>
</dbReference>
<dbReference type="Proteomes" id="UP000664073">
    <property type="component" value="Unassembled WGS sequence"/>
</dbReference>
<dbReference type="GO" id="GO:0046336">
    <property type="term" value="P:ethanolamine catabolic process"/>
    <property type="evidence" value="ECO:0007669"/>
    <property type="project" value="UniProtKB-UniRule"/>
</dbReference>
<sequence length="348" mass="35424">MTHPPHSPAPHTPPAGPGVRKADISQSGDRQPDKGAAAAVLDADRPDGRPVGQGPGEGGAIEGNPVEGSAVGGTPLGAAPLGAAPLGVAPVGADAAGGAAVDDWQPLRRFTRARIGLGRSGNALKTPDVLAFQAAHAQARDAVHTPLDVQAMAGQANALAGVLPCLCVCSRAGDRATYLRRPDLGRRLSDESLSVLQKGAWDVVFVAADGLSSIATQHNAVPLFEAMRARLAGWRIAPLVIATQARVALGDDIAQALGAAMVVVMIGERPGLSVADSLGVYLTYAPYVGCPDSARNCLSNIHPHGLPVPVAADKLAWLMREARQLRLTGVGLKDAAPASATLEGPATP</sequence>
<comment type="cofactor">
    <cofactor evidence="5">
        <name>adenosylcob(III)alamin</name>
        <dbReference type="ChEBI" id="CHEBI:18408"/>
    </cofactor>
    <text evidence="5">Binds between the large and small subunits.</text>
</comment>
<protein>
    <recommendedName>
        <fullName evidence="5">Ethanolamine ammonia-lyase small subunit</fullName>
        <shortName evidence="5">EAL small subunit</shortName>
        <ecNumber evidence="5">4.3.1.7</ecNumber>
    </recommendedName>
</protein>
<keyword evidence="3 5" id="KW-0170">Cobalt</keyword>
<comment type="subunit">
    <text evidence="5">The basic unit is a heterodimer which dimerizes to form tetramers. The heterotetramers trimerize; 6 large subunits form a core ring with 6 small subunits projecting outwards.</text>
</comment>
<feature type="binding site" evidence="5">
    <location>
        <position position="297"/>
    </location>
    <ligand>
        <name>adenosylcob(III)alamin</name>
        <dbReference type="ChEBI" id="CHEBI:18408"/>
    </ligand>
</feature>
<comment type="subcellular location">
    <subcellularLocation>
        <location evidence="5">Bacterial microcompartment</location>
    </subcellularLocation>
</comment>
<dbReference type="Gene3D" id="1.10.30.40">
    <property type="entry name" value="Ethanolamine ammonia-lyase light chain (EutC), N-terminal domain"/>
    <property type="match status" value="1"/>
</dbReference>
<evidence type="ECO:0000256" key="4">
    <source>
        <dbReference type="ARBA" id="ARBA00024446"/>
    </source>
</evidence>
<feature type="region of interest" description="Disordered" evidence="6">
    <location>
        <begin position="1"/>
        <end position="73"/>
    </location>
</feature>
<name>A0A939KMW6_9PROT</name>
<comment type="function">
    <text evidence="5">Catalyzes the deamination of various vicinal amino-alcohols to oxo compounds. Allows this organism to utilize ethanolamine as the sole source of nitrogen and carbon in the presence of external vitamin B12.</text>
</comment>